<gene>
    <name evidence="1" type="ORF">EYW47_15860</name>
</gene>
<name>A0A4V2ZZ30_9BURK</name>
<sequence>MLGITLEGALGLGDQLQFSSFPENHYRNTGQKIVDVDRAWIFDHNPYVVRNEQSERVLNLWSKQWPWAELVPAPEYEKKPVYSSIAERTGTIFGHVAYLRHPRLYRFEELPTLERRIVIHTTGKRVPVQSAYGEDHARCLSEEIIDHIRKTYAGYEIIQVGSLDDIDAQVVDCRGIGDIWEVVRLIAQARIYIGVDSGPYWIASCFPKIFRKKVLMQYPPEFLRDGFVPMHALNAHTHWHDHSCLYFNRTVDDAGITYGYLKL</sequence>
<dbReference type="Proteomes" id="UP000295722">
    <property type="component" value="Unassembled WGS sequence"/>
</dbReference>
<evidence type="ECO:0008006" key="3">
    <source>
        <dbReference type="Google" id="ProtNLM"/>
    </source>
</evidence>
<keyword evidence="2" id="KW-1185">Reference proteome</keyword>
<accession>A0A4V2ZZ30</accession>
<reference evidence="1 2" key="1">
    <citation type="submission" date="2019-03" db="EMBL/GenBank/DDBJ databases">
        <title>Paraburkholderia sp. 4M-K11, isolated from subtropical forest soil.</title>
        <authorList>
            <person name="Gao Z.-H."/>
            <person name="Qiu L.-H."/>
        </authorList>
    </citation>
    <scope>NUCLEOTIDE SEQUENCE [LARGE SCALE GENOMIC DNA]</scope>
    <source>
        <strain evidence="1 2">4M-K11</strain>
    </source>
</reference>
<dbReference type="SUPFAM" id="SSF53756">
    <property type="entry name" value="UDP-Glycosyltransferase/glycogen phosphorylase"/>
    <property type="match status" value="1"/>
</dbReference>
<dbReference type="AlphaFoldDB" id="A0A4V2ZZ30"/>
<dbReference type="OrthoDB" id="9781892at2"/>
<dbReference type="EMBL" id="SMRP01000006">
    <property type="protein sequence ID" value="TDG23388.1"/>
    <property type="molecule type" value="Genomic_DNA"/>
</dbReference>
<dbReference type="Gene3D" id="3.40.50.2000">
    <property type="entry name" value="Glycogen Phosphorylase B"/>
    <property type="match status" value="1"/>
</dbReference>
<organism evidence="1 2">
    <name type="scientific">Paraburkholderia silviterrae</name>
    <dbReference type="NCBI Taxonomy" id="2528715"/>
    <lineage>
        <taxon>Bacteria</taxon>
        <taxon>Pseudomonadati</taxon>
        <taxon>Pseudomonadota</taxon>
        <taxon>Betaproteobacteria</taxon>
        <taxon>Burkholderiales</taxon>
        <taxon>Burkholderiaceae</taxon>
        <taxon>Paraburkholderia</taxon>
    </lineage>
</organism>
<comment type="caution">
    <text evidence="1">The sequence shown here is derived from an EMBL/GenBank/DDBJ whole genome shotgun (WGS) entry which is preliminary data.</text>
</comment>
<evidence type="ECO:0000313" key="1">
    <source>
        <dbReference type="EMBL" id="TDG23388.1"/>
    </source>
</evidence>
<protein>
    <recommendedName>
        <fullName evidence="3">Glycosyl transferase family 9 (Putative heptosyltransferase)</fullName>
    </recommendedName>
</protein>
<evidence type="ECO:0000313" key="2">
    <source>
        <dbReference type="Proteomes" id="UP000295722"/>
    </source>
</evidence>
<proteinExistence type="predicted"/>
<dbReference type="RefSeq" id="WP_133195758.1">
    <property type="nucleotide sequence ID" value="NZ_JBHUCW010000009.1"/>
</dbReference>